<gene>
    <name evidence="3" type="ORF">HYALB_00009297</name>
</gene>
<dbReference type="SUPFAM" id="SSF52540">
    <property type="entry name" value="P-loop containing nucleoside triphosphate hydrolases"/>
    <property type="match status" value="1"/>
</dbReference>
<proteinExistence type="predicted"/>
<dbReference type="Gene3D" id="3.40.50.300">
    <property type="entry name" value="P-loop containing nucleotide triphosphate hydrolases"/>
    <property type="match status" value="1"/>
</dbReference>
<dbReference type="OrthoDB" id="1577640at2759"/>
<dbReference type="Gene3D" id="3.40.50.1580">
    <property type="entry name" value="Nucleoside phosphorylase domain"/>
    <property type="match status" value="1"/>
</dbReference>
<dbReference type="InterPro" id="IPR027417">
    <property type="entry name" value="P-loop_NTPase"/>
</dbReference>
<dbReference type="PANTHER" id="PTHR46082">
    <property type="entry name" value="ATP/GTP-BINDING PROTEIN-RELATED"/>
    <property type="match status" value="1"/>
</dbReference>
<dbReference type="PANTHER" id="PTHR46082:SF11">
    <property type="entry name" value="AAA+ ATPASE DOMAIN-CONTAINING PROTEIN-RELATED"/>
    <property type="match status" value="1"/>
</dbReference>
<dbReference type="InterPro" id="IPR053137">
    <property type="entry name" value="NLR-like"/>
</dbReference>
<dbReference type="InterPro" id="IPR035994">
    <property type="entry name" value="Nucleoside_phosphorylase_sf"/>
</dbReference>
<name>A0A9N9LNG7_9HELO</name>
<reference evidence="3" key="1">
    <citation type="submission" date="2021-07" db="EMBL/GenBank/DDBJ databases">
        <authorList>
            <person name="Durling M."/>
        </authorList>
    </citation>
    <scope>NUCLEOTIDE SEQUENCE</scope>
</reference>
<sequence>MASSSTHSGQPASENEQRDFPPTSYTVGWISALPTESIAAQSMLDERHKSPETRNQHDSNTYILGRVGKHNVVMACLDDYGPTRAAMVASNMMSAFPNVRFGLMVGIGGGIPSKENDIRLGDIVVSKPTGEHGGVVQYDLGKMEKDEFHRLDSLNKPPPLLRTAVNALKTRYDFETQISERATTAFKFCPKWEKMFLRPLSQDRLFGPDYEHVSDNQTCEECDRVYELLREERPDPAIPEIHYGKIASGGSVIKKASDRDHLGKRDNAICFDMEAAGLMDDFPCLVVRGICDYSDSHKNKNWQPYAAAVAAAYAKELLLQIPPEAVKSLRPIQNVHWIVPKSVNPFFTGRERILRELRGIFANLAMRKTPCINVSSSMALVVLGKASFWGVFWIDATTEDSIRRGMICAAQRAFNNSSMNFEDAKTEFSNFEYSWLLILDNADNPEINYEQYFPTGNTGNIIMTTRNHDCIKYGTAGHETFEKLDLEDAVELLLKSSGIKKEYRDENEAEASNVVQLLVRHALAITQAGATINQGICNLPNYSKFLTSQQKELLSDYPTQSQSTYGSVYATSEVSVQAMQRSKKSEWKDALALLQILGYFYRDNLSEEIFSRAWDYALNISTWQPHDLLTHLSMWHVHYLRRILPPQASNRDEALMSFGRARQVLRSFSLVSFDPQTSAI</sequence>
<evidence type="ECO:0000256" key="1">
    <source>
        <dbReference type="SAM" id="MobiDB-lite"/>
    </source>
</evidence>
<dbReference type="SUPFAM" id="SSF53167">
    <property type="entry name" value="Purine and uridine phosphorylases"/>
    <property type="match status" value="1"/>
</dbReference>
<dbReference type="Proteomes" id="UP000701801">
    <property type="component" value="Unassembled WGS sequence"/>
</dbReference>
<dbReference type="GO" id="GO:0009116">
    <property type="term" value="P:nucleoside metabolic process"/>
    <property type="evidence" value="ECO:0007669"/>
    <property type="project" value="InterPro"/>
</dbReference>
<dbReference type="InterPro" id="IPR000845">
    <property type="entry name" value="Nucleoside_phosphorylase_d"/>
</dbReference>
<dbReference type="EMBL" id="CAJVRM010000150">
    <property type="protein sequence ID" value="CAG8975776.1"/>
    <property type="molecule type" value="Genomic_DNA"/>
</dbReference>
<evidence type="ECO:0000313" key="3">
    <source>
        <dbReference type="EMBL" id="CAG8975776.1"/>
    </source>
</evidence>
<comment type="caution">
    <text evidence="3">The sequence shown here is derived from an EMBL/GenBank/DDBJ whole genome shotgun (WGS) entry which is preliminary data.</text>
</comment>
<dbReference type="GO" id="GO:0003824">
    <property type="term" value="F:catalytic activity"/>
    <property type="evidence" value="ECO:0007669"/>
    <property type="project" value="InterPro"/>
</dbReference>
<feature type="domain" description="Nucleoside phosphorylase" evidence="2">
    <location>
        <begin position="44"/>
        <end position="301"/>
    </location>
</feature>
<dbReference type="AlphaFoldDB" id="A0A9N9LNG7"/>
<feature type="region of interest" description="Disordered" evidence="1">
    <location>
        <begin position="1"/>
        <end position="25"/>
    </location>
</feature>
<dbReference type="Pfam" id="PF01048">
    <property type="entry name" value="PNP_UDP_1"/>
    <property type="match status" value="1"/>
</dbReference>
<protein>
    <recommendedName>
        <fullName evidence="2">Nucleoside phosphorylase domain-containing protein</fullName>
    </recommendedName>
</protein>
<feature type="compositionally biased region" description="Polar residues" evidence="1">
    <location>
        <begin position="1"/>
        <end position="14"/>
    </location>
</feature>
<accession>A0A9N9LNG7</accession>
<evidence type="ECO:0000313" key="4">
    <source>
        <dbReference type="Proteomes" id="UP000701801"/>
    </source>
</evidence>
<evidence type="ECO:0000259" key="2">
    <source>
        <dbReference type="Pfam" id="PF01048"/>
    </source>
</evidence>
<keyword evidence="4" id="KW-1185">Reference proteome</keyword>
<organism evidence="3 4">
    <name type="scientific">Hymenoscyphus albidus</name>
    <dbReference type="NCBI Taxonomy" id="595503"/>
    <lineage>
        <taxon>Eukaryota</taxon>
        <taxon>Fungi</taxon>
        <taxon>Dikarya</taxon>
        <taxon>Ascomycota</taxon>
        <taxon>Pezizomycotina</taxon>
        <taxon>Leotiomycetes</taxon>
        <taxon>Helotiales</taxon>
        <taxon>Helotiaceae</taxon>
        <taxon>Hymenoscyphus</taxon>
    </lineage>
</organism>